<dbReference type="CDD" id="cd08010">
    <property type="entry name" value="MltG_like"/>
    <property type="match status" value="1"/>
</dbReference>
<protein>
    <recommendedName>
        <fullName evidence="7">Endolytic murein transglycosylase</fullName>
        <ecNumber evidence="7">4.2.2.29</ecNumber>
    </recommendedName>
    <alternativeName>
        <fullName evidence="7">Peptidoglycan lytic transglycosylase</fullName>
    </alternativeName>
    <alternativeName>
        <fullName evidence="7">Peptidoglycan polymerization terminase</fullName>
    </alternativeName>
</protein>
<evidence type="ECO:0000313" key="9">
    <source>
        <dbReference type="Proteomes" id="UP000295399"/>
    </source>
</evidence>
<dbReference type="GO" id="GO:0009252">
    <property type="term" value="P:peptidoglycan biosynthetic process"/>
    <property type="evidence" value="ECO:0007669"/>
    <property type="project" value="UniProtKB-UniRule"/>
</dbReference>
<dbReference type="GO" id="GO:0005886">
    <property type="term" value="C:plasma membrane"/>
    <property type="evidence" value="ECO:0007669"/>
    <property type="project" value="UniProtKB-UniRule"/>
</dbReference>
<dbReference type="HAMAP" id="MF_02065">
    <property type="entry name" value="MltG"/>
    <property type="match status" value="1"/>
</dbReference>
<evidence type="ECO:0000256" key="7">
    <source>
        <dbReference type="HAMAP-Rule" id="MF_02065"/>
    </source>
</evidence>
<dbReference type="PANTHER" id="PTHR30518:SF2">
    <property type="entry name" value="ENDOLYTIC MUREIN TRANSGLYCOSYLASE"/>
    <property type="match status" value="1"/>
</dbReference>
<dbReference type="PANTHER" id="PTHR30518">
    <property type="entry name" value="ENDOLYTIC MUREIN TRANSGLYCOSYLASE"/>
    <property type="match status" value="1"/>
</dbReference>
<keyword evidence="1 7" id="KW-1003">Cell membrane</keyword>
<reference evidence="8 9" key="1">
    <citation type="submission" date="2019-03" db="EMBL/GenBank/DDBJ databases">
        <title>Genomic Encyclopedia of Type Strains, Phase IV (KMG-IV): sequencing the most valuable type-strain genomes for metagenomic binning, comparative biology and taxonomic classification.</title>
        <authorList>
            <person name="Goeker M."/>
        </authorList>
    </citation>
    <scope>NUCLEOTIDE SEQUENCE [LARGE SCALE GENOMIC DNA]</scope>
    <source>
        <strain evidence="8 9">DSM 2132</strain>
    </source>
</reference>
<dbReference type="OrthoDB" id="9814591at2"/>
<keyword evidence="3 7" id="KW-1133">Transmembrane helix</keyword>
<dbReference type="Gene3D" id="3.30.160.60">
    <property type="entry name" value="Classic Zinc Finger"/>
    <property type="match status" value="1"/>
</dbReference>
<comment type="catalytic activity">
    <reaction evidence="7">
        <text>a peptidoglycan chain = a peptidoglycan chain with N-acetyl-1,6-anhydromuramyl-[peptide] at the reducing end + a peptidoglycan chain with N-acetylglucosamine at the non-reducing end.</text>
        <dbReference type="EC" id="4.2.2.29"/>
    </reaction>
</comment>
<evidence type="ECO:0000313" key="8">
    <source>
        <dbReference type="EMBL" id="TCP38436.1"/>
    </source>
</evidence>
<dbReference type="FunCoup" id="A0A4V2SQG7">
    <property type="interactions" value="289"/>
</dbReference>
<evidence type="ECO:0000256" key="6">
    <source>
        <dbReference type="ARBA" id="ARBA00023316"/>
    </source>
</evidence>
<dbReference type="InParanoid" id="A0A4V2SQG7"/>
<dbReference type="Pfam" id="PF02618">
    <property type="entry name" value="YceG"/>
    <property type="match status" value="1"/>
</dbReference>
<dbReference type="Gene3D" id="3.30.1490.480">
    <property type="entry name" value="Endolytic murein transglycosylase"/>
    <property type="match status" value="1"/>
</dbReference>
<keyword evidence="4 7" id="KW-0472">Membrane</keyword>
<keyword evidence="7" id="KW-0997">Cell inner membrane</keyword>
<evidence type="ECO:0000256" key="4">
    <source>
        <dbReference type="ARBA" id="ARBA00023136"/>
    </source>
</evidence>
<organism evidence="8 9">
    <name type="scientific">Rhodothalassium salexigens DSM 2132</name>
    <dbReference type="NCBI Taxonomy" id="1188247"/>
    <lineage>
        <taxon>Bacteria</taxon>
        <taxon>Pseudomonadati</taxon>
        <taxon>Pseudomonadota</taxon>
        <taxon>Alphaproteobacteria</taxon>
        <taxon>Rhodothalassiales</taxon>
        <taxon>Rhodothalassiaceae</taxon>
        <taxon>Rhodothalassium</taxon>
    </lineage>
</organism>
<evidence type="ECO:0000256" key="5">
    <source>
        <dbReference type="ARBA" id="ARBA00023239"/>
    </source>
</evidence>
<dbReference type="Proteomes" id="UP000295399">
    <property type="component" value="Unassembled WGS sequence"/>
</dbReference>
<sequence>MTRRRWTLLFVLVAVLVTAPLALGGAYWWRLTADGPADAATVVLIERGDSVARIAQRLDAAGVVEAPHLFRLAVRVRGAGRQLRAGEYEIPPRASLLGVVDTLVHADPIQRRLTVPEGLTSAAVVALVRAAPGLRGTVAQVPAEGALLPETYFYVAGDSRTGLVRRMQRAMDQALLDAWAQRAPGLDLAGPHEALTLASIVEKETAVAAERARVAAVFHNRLARRMRLQSDPTVIYAVAGPGGLDRPLSKADLETDHPYNTYTRRGLPPGPIANPGRAALLAAVRPADTDDLYFVADGSGGHAFARTLDAHNANVARWRRLQRNTAAADDADRDG</sequence>
<keyword evidence="5 7" id="KW-0456">Lyase</keyword>
<keyword evidence="9" id="KW-1185">Reference proteome</keyword>
<accession>A0A4V2SQG7</accession>
<name>A0A4V2SQG7_RHOSA</name>
<feature type="site" description="Important for catalytic activity" evidence="7">
    <location>
        <position position="204"/>
    </location>
</feature>
<comment type="function">
    <text evidence="7">Functions as a peptidoglycan terminase that cleaves nascent peptidoglycan strands endolytically to terminate their elongation.</text>
</comment>
<dbReference type="RefSeq" id="WP_132706867.1">
    <property type="nucleotide sequence ID" value="NZ_JACIGF010000001.1"/>
</dbReference>
<evidence type="ECO:0000256" key="3">
    <source>
        <dbReference type="ARBA" id="ARBA00022989"/>
    </source>
</evidence>
<dbReference type="EMBL" id="SLXO01000001">
    <property type="protein sequence ID" value="TCP38436.1"/>
    <property type="molecule type" value="Genomic_DNA"/>
</dbReference>
<keyword evidence="6 7" id="KW-0961">Cell wall biogenesis/degradation</keyword>
<evidence type="ECO:0000256" key="1">
    <source>
        <dbReference type="ARBA" id="ARBA00022475"/>
    </source>
</evidence>
<dbReference type="EC" id="4.2.2.29" evidence="7"/>
<keyword evidence="2 7" id="KW-0812">Transmembrane</keyword>
<dbReference type="GO" id="GO:0071555">
    <property type="term" value="P:cell wall organization"/>
    <property type="evidence" value="ECO:0007669"/>
    <property type="project" value="UniProtKB-KW"/>
</dbReference>
<comment type="caution">
    <text evidence="8">The sequence shown here is derived from an EMBL/GenBank/DDBJ whole genome shotgun (WGS) entry which is preliminary data.</text>
</comment>
<dbReference type="NCBIfam" id="TIGR00247">
    <property type="entry name" value="endolytic transglycosylase MltG"/>
    <property type="match status" value="1"/>
</dbReference>
<gene>
    <name evidence="7" type="primary">mltG</name>
    <name evidence="8" type="ORF">EV659_101340</name>
</gene>
<evidence type="ECO:0000256" key="2">
    <source>
        <dbReference type="ARBA" id="ARBA00022692"/>
    </source>
</evidence>
<dbReference type="InterPro" id="IPR003770">
    <property type="entry name" value="MLTG-like"/>
</dbReference>
<comment type="similarity">
    <text evidence="7">Belongs to the transglycosylase MltG family.</text>
</comment>
<dbReference type="AlphaFoldDB" id="A0A4V2SQG7"/>
<proteinExistence type="inferred from homology"/>
<dbReference type="GO" id="GO:0008932">
    <property type="term" value="F:lytic endotransglycosylase activity"/>
    <property type="evidence" value="ECO:0007669"/>
    <property type="project" value="UniProtKB-UniRule"/>
</dbReference>